<name>A0A3D8QCZ8_9HELO</name>
<proteinExistence type="predicted"/>
<evidence type="ECO:0000313" key="3">
    <source>
        <dbReference type="Proteomes" id="UP000256645"/>
    </source>
</evidence>
<dbReference type="Gene3D" id="3.40.630.30">
    <property type="match status" value="1"/>
</dbReference>
<dbReference type="PANTHER" id="PTHR43792:SF1">
    <property type="entry name" value="N-ACETYLTRANSFERASE DOMAIN-CONTAINING PROTEIN"/>
    <property type="match status" value="1"/>
</dbReference>
<keyword evidence="3" id="KW-1185">Reference proteome</keyword>
<dbReference type="Proteomes" id="UP000256645">
    <property type="component" value="Unassembled WGS sequence"/>
</dbReference>
<evidence type="ECO:0000313" key="2">
    <source>
        <dbReference type="EMBL" id="RDW59723.1"/>
    </source>
</evidence>
<dbReference type="EMBL" id="PDLM01000016">
    <property type="protein sequence ID" value="RDW59723.1"/>
    <property type="molecule type" value="Genomic_DNA"/>
</dbReference>
<sequence>MSGIYLEPLSVSVESHLQGFHYMCSDPATVKWLSIDPTSSLEESKALMITKLATPENPDIDKLAVMLPNHNSPNEPARMIGLVGTNRYSPQGLETGYMLLSSYWGRGYGKEAFKEFLKWYWALETRKNIMVLVAKIDPANVVSEKVVKGAGARKGEVIENTFALKQNEENGERGTLGCWYIDRPEEVSEGSKIVRM</sequence>
<dbReference type="InterPro" id="IPR000182">
    <property type="entry name" value="GNAT_dom"/>
</dbReference>
<dbReference type="STRING" id="1849047.A0A3D8QCZ8"/>
<protein>
    <recommendedName>
        <fullName evidence="1">N-acetyltransferase domain-containing protein</fullName>
    </recommendedName>
</protein>
<dbReference type="InterPro" id="IPR016181">
    <property type="entry name" value="Acyl_CoA_acyltransferase"/>
</dbReference>
<feature type="domain" description="N-acetyltransferase" evidence="1">
    <location>
        <begin position="14"/>
        <end position="152"/>
    </location>
</feature>
<dbReference type="PANTHER" id="PTHR43792">
    <property type="entry name" value="GNAT FAMILY, PUTATIVE (AFU_ORTHOLOGUE AFUA_3G00765)-RELATED-RELATED"/>
    <property type="match status" value="1"/>
</dbReference>
<reference evidence="2 3" key="1">
    <citation type="journal article" date="2018" name="IMA Fungus">
        <title>IMA Genome-F 9: Draft genome sequence of Annulohypoxylon stygium, Aspergillus mulundensis, Berkeleyomyces basicola (syn. Thielaviopsis basicola), Ceratocystis smalleyi, two Cercospora beticola strains, Coleophoma cylindrospora, Fusarium fracticaudum, Phialophora cf. hyalina, and Morchella septimelata.</title>
        <authorList>
            <person name="Wingfield B.D."/>
            <person name="Bills G.F."/>
            <person name="Dong Y."/>
            <person name="Huang W."/>
            <person name="Nel W.J."/>
            <person name="Swalarsk-Parry B.S."/>
            <person name="Vaghefi N."/>
            <person name="Wilken P.M."/>
            <person name="An Z."/>
            <person name="de Beer Z.W."/>
            <person name="De Vos L."/>
            <person name="Chen L."/>
            <person name="Duong T.A."/>
            <person name="Gao Y."/>
            <person name="Hammerbacher A."/>
            <person name="Kikkert J.R."/>
            <person name="Li Y."/>
            <person name="Li H."/>
            <person name="Li K."/>
            <person name="Li Q."/>
            <person name="Liu X."/>
            <person name="Ma X."/>
            <person name="Naidoo K."/>
            <person name="Pethybridge S.J."/>
            <person name="Sun J."/>
            <person name="Steenkamp E.T."/>
            <person name="van der Nest M.A."/>
            <person name="van Wyk S."/>
            <person name="Wingfield M.J."/>
            <person name="Xiong C."/>
            <person name="Yue Q."/>
            <person name="Zhang X."/>
        </authorList>
    </citation>
    <scope>NUCLEOTIDE SEQUENCE [LARGE SCALE GENOMIC DNA]</scope>
    <source>
        <strain evidence="2 3">BP6252</strain>
    </source>
</reference>
<dbReference type="InterPro" id="IPR051531">
    <property type="entry name" value="N-acetyltransferase"/>
</dbReference>
<accession>A0A3D8QCZ8</accession>
<organism evidence="2 3">
    <name type="scientific">Coleophoma cylindrospora</name>
    <dbReference type="NCBI Taxonomy" id="1849047"/>
    <lineage>
        <taxon>Eukaryota</taxon>
        <taxon>Fungi</taxon>
        <taxon>Dikarya</taxon>
        <taxon>Ascomycota</taxon>
        <taxon>Pezizomycotina</taxon>
        <taxon>Leotiomycetes</taxon>
        <taxon>Helotiales</taxon>
        <taxon>Dermateaceae</taxon>
        <taxon>Coleophoma</taxon>
    </lineage>
</organism>
<dbReference type="OrthoDB" id="4072826at2759"/>
<dbReference type="Pfam" id="PF13302">
    <property type="entry name" value="Acetyltransf_3"/>
    <property type="match status" value="1"/>
</dbReference>
<comment type="caution">
    <text evidence="2">The sequence shown here is derived from an EMBL/GenBank/DDBJ whole genome shotgun (WGS) entry which is preliminary data.</text>
</comment>
<dbReference type="AlphaFoldDB" id="A0A3D8QCZ8"/>
<dbReference type="SUPFAM" id="SSF55729">
    <property type="entry name" value="Acyl-CoA N-acyltransferases (Nat)"/>
    <property type="match status" value="1"/>
</dbReference>
<gene>
    <name evidence="2" type="ORF">BP6252_12810</name>
</gene>
<dbReference type="GO" id="GO:0016747">
    <property type="term" value="F:acyltransferase activity, transferring groups other than amino-acyl groups"/>
    <property type="evidence" value="ECO:0007669"/>
    <property type="project" value="InterPro"/>
</dbReference>
<evidence type="ECO:0000259" key="1">
    <source>
        <dbReference type="Pfam" id="PF13302"/>
    </source>
</evidence>